<feature type="region of interest" description="Disordered" evidence="4">
    <location>
        <begin position="656"/>
        <end position="691"/>
    </location>
</feature>
<dbReference type="PROSITE" id="PS00678">
    <property type="entry name" value="WD_REPEATS_1"/>
    <property type="match status" value="1"/>
</dbReference>
<feature type="compositionally biased region" description="Basic and acidic residues" evidence="4">
    <location>
        <begin position="706"/>
        <end position="726"/>
    </location>
</feature>
<feature type="compositionally biased region" description="Basic and acidic residues" evidence="4">
    <location>
        <begin position="783"/>
        <end position="792"/>
    </location>
</feature>
<gene>
    <name evidence="5" type="ORF">GSTENG00004611001</name>
</gene>
<dbReference type="InterPro" id="IPR015943">
    <property type="entry name" value="WD40/YVTN_repeat-like_dom_sf"/>
</dbReference>
<name>Q4T9S2_TETNG</name>
<dbReference type="Gene3D" id="2.130.10.10">
    <property type="entry name" value="YVTN repeat-like/Quinoprotein amine dehydrogenase"/>
    <property type="match status" value="2"/>
</dbReference>
<dbReference type="InterPro" id="IPR049916">
    <property type="entry name" value="WDR72-like"/>
</dbReference>
<sequence>MSGNSLVLPIVLWGRTAPTHCISTVLVMDDFGTIVTGCHDGQICLWDMTPELEICPRAMLLGHTASITCLSKASAGTDKQYIVSSSESGEMCLWDVTDGRCIEFTKLACTHTGIQFYQFTIGTQREGRLLCNGHYPEVLVMDATSLEVLYSLMSKISPDWISSISIIRSHRTQGEGRGRGRGRGRGQSWPPACSLGAFLTVESVSFCLDAEDTVVAMSVTGILKVWIITAEVSRMQVHREGGPDPGCQSSPLRVRATDGARTRVCVCVCVRTQDLDPVFEEESKPVYCQGCQSISFCTFTQSSLLVTCSKYWRRGRPGLGGWRVHGSRPGRPLDGGRLRLRLPASFQVSVLRSSSTLGRSRGRRHLGQSPPLSPLFAVCPPANTSVATWEKRKKAWFLRSSTKLRTAPTNSSSSALRSRASSSDAASPFTSCSSRATRQENCPLWSIPDSAPPQPLAPPAELQVSATISLQEAFDKLSPVSAGIIDQLSVLPGKEEPIKVTASAYIPSQGRLVCGREDGSIILVPATQTAIVQLLQGEHMLRRGWPPHRTLRGHRNKVTCVLYPYQISPRYDQRSLVSGGVDFSVIVWDIFTGEMKHIFCVHGGEITQLIVPPENCSVSPAPRPARGGLVTPDLPAVLPRADARAALHLLRGQRPLRRPAQPQGEEVHHASVAPPLPHPGHQMAPGGRLPGGRLFRRLRLRLADGHRRVGSLRDGDNGGGDPERLRRAGPGHRGCPEPLGREPEAGHDPPQPGGAEEHGPAQAADPGHQPAGCRQRRQGTGRRSQEHRARLN</sequence>
<dbReference type="PANTHER" id="PTHR44099">
    <property type="entry name" value="RABCONNECTIN-3B, ISOFORM A"/>
    <property type="match status" value="1"/>
</dbReference>
<dbReference type="KEGG" id="tng:GSTEN00004611G001"/>
<proteinExistence type="predicted"/>
<dbReference type="InterPro" id="IPR019775">
    <property type="entry name" value="WD40_repeat_CS"/>
</dbReference>
<dbReference type="InterPro" id="IPR001680">
    <property type="entry name" value="WD40_rpt"/>
</dbReference>
<feature type="repeat" description="WD" evidence="3">
    <location>
        <begin position="60"/>
        <end position="104"/>
    </location>
</feature>
<protein>
    <submittedName>
        <fullName evidence="5">(spotted green pufferfish) hypothetical protein</fullName>
    </submittedName>
</protein>
<dbReference type="EMBL" id="CAAE01007502">
    <property type="protein sequence ID" value="CAF90360.1"/>
    <property type="molecule type" value="Genomic_DNA"/>
</dbReference>
<dbReference type="PANTHER" id="PTHR44099:SF3">
    <property type="entry name" value="WD REPEAT-CONTAINING PROTEIN 7"/>
    <property type="match status" value="1"/>
</dbReference>
<feature type="repeat" description="WD" evidence="3">
    <location>
        <begin position="551"/>
        <end position="598"/>
    </location>
</feature>
<evidence type="ECO:0000313" key="5">
    <source>
        <dbReference type="EMBL" id="CAF90360.1"/>
    </source>
</evidence>
<comment type="caution">
    <text evidence="5">The sequence shown here is derived from an EMBL/GenBank/DDBJ whole genome shotgun (WGS) entry which is preliminary data.</text>
</comment>
<reference evidence="5" key="1">
    <citation type="journal article" date="2004" name="Nature">
        <title>Genome duplication in the teleost fish Tetraodon nigroviridis reveals the early vertebrate proto-karyotype.</title>
        <authorList>
            <person name="Jaillon O."/>
            <person name="Aury J.-M."/>
            <person name="Brunet F."/>
            <person name="Petit J.-L."/>
            <person name="Stange-Thomann N."/>
            <person name="Mauceli E."/>
            <person name="Bouneau L."/>
            <person name="Fischer C."/>
            <person name="Ozouf-Costaz C."/>
            <person name="Bernot A."/>
            <person name="Nicaud S."/>
            <person name="Jaffe D."/>
            <person name="Fisher S."/>
            <person name="Lutfalla G."/>
            <person name="Dossat C."/>
            <person name="Segurens B."/>
            <person name="Dasilva C."/>
            <person name="Salanoubat M."/>
            <person name="Levy M."/>
            <person name="Boudet N."/>
            <person name="Castellano S."/>
            <person name="Anthouard V."/>
            <person name="Jubin C."/>
            <person name="Castelli V."/>
            <person name="Katinka M."/>
            <person name="Vacherie B."/>
            <person name="Biemont C."/>
            <person name="Skalli Z."/>
            <person name="Cattolico L."/>
            <person name="Poulain J."/>
            <person name="De Berardinis V."/>
            <person name="Cruaud C."/>
            <person name="Duprat S."/>
            <person name="Brottier P."/>
            <person name="Coutanceau J.-P."/>
            <person name="Gouzy J."/>
            <person name="Parra G."/>
            <person name="Lardier G."/>
            <person name="Chapple C."/>
            <person name="McKernan K.J."/>
            <person name="McEwan P."/>
            <person name="Bosak S."/>
            <person name="Kellis M."/>
            <person name="Volff J.-N."/>
            <person name="Guigo R."/>
            <person name="Zody M.C."/>
            <person name="Mesirov J."/>
            <person name="Lindblad-Toh K."/>
            <person name="Birren B."/>
            <person name="Nusbaum C."/>
            <person name="Kahn D."/>
            <person name="Robinson-Rechavi M."/>
            <person name="Laudet V."/>
            <person name="Schachter V."/>
            <person name="Quetier F."/>
            <person name="Saurin W."/>
            <person name="Scarpelli C."/>
            <person name="Wincker P."/>
            <person name="Lander E.S."/>
            <person name="Weissenbach J."/>
            <person name="Roest Crollius H."/>
        </authorList>
    </citation>
    <scope>NUCLEOTIDE SEQUENCE [LARGE SCALE GENOMIC DNA]</scope>
</reference>
<dbReference type="GO" id="GO:0005737">
    <property type="term" value="C:cytoplasm"/>
    <property type="evidence" value="ECO:0007669"/>
    <property type="project" value="TreeGrafter"/>
</dbReference>
<feature type="region of interest" description="Disordered" evidence="4">
    <location>
        <begin position="706"/>
        <end position="792"/>
    </location>
</feature>
<dbReference type="Pfam" id="PF00400">
    <property type="entry name" value="WD40"/>
    <property type="match status" value="3"/>
</dbReference>
<evidence type="ECO:0000256" key="3">
    <source>
        <dbReference type="PROSITE-ProRule" id="PRU00221"/>
    </source>
</evidence>
<evidence type="ECO:0000256" key="2">
    <source>
        <dbReference type="ARBA" id="ARBA00022737"/>
    </source>
</evidence>
<feature type="compositionally biased region" description="Low complexity" evidence="4">
    <location>
        <begin position="411"/>
        <end position="427"/>
    </location>
</feature>
<accession>Q4T9S2</accession>
<dbReference type="PROSITE" id="PS50082">
    <property type="entry name" value="WD_REPEATS_2"/>
    <property type="match status" value="2"/>
</dbReference>
<organism evidence="5">
    <name type="scientific">Tetraodon nigroviridis</name>
    <name type="common">Spotted green pufferfish</name>
    <name type="synonym">Chelonodon nigroviridis</name>
    <dbReference type="NCBI Taxonomy" id="99883"/>
    <lineage>
        <taxon>Eukaryota</taxon>
        <taxon>Metazoa</taxon>
        <taxon>Chordata</taxon>
        <taxon>Craniata</taxon>
        <taxon>Vertebrata</taxon>
        <taxon>Euteleostomi</taxon>
        <taxon>Actinopterygii</taxon>
        <taxon>Neopterygii</taxon>
        <taxon>Teleostei</taxon>
        <taxon>Neoteleostei</taxon>
        <taxon>Acanthomorphata</taxon>
        <taxon>Eupercaria</taxon>
        <taxon>Tetraodontiformes</taxon>
        <taxon>Tetradontoidea</taxon>
        <taxon>Tetraodontidae</taxon>
        <taxon>Tetraodon</taxon>
    </lineage>
</organism>
<evidence type="ECO:0000256" key="1">
    <source>
        <dbReference type="ARBA" id="ARBA00022574"/>
    </source>
</evidence>
<dbReference type="InterPro" id="IPR036322">
    <property type="entry name" value="WD40_repeat_dom_sf"/>
</dbReference>
<dbReference type="SUPFAM" id="SSF50978">
    <property type="entry name" value="WD40 repeat-like"/>
    <property type="match status" value="1"/>
</dbReference>
<feature type="region of interest" description="Disordered" evidence="4">
    <location>
        <begin position="406"/>
        <end position="434"/>
    </location>
</feature>
<reference evidence="5" key="2">
    <citation type="submission" date="2004-02" db="EMBL/GenBank/DDBJ databases">
        <authorList>
            <consortium name="Genoscope"/>
            <consortium name="Whitehead Institute Centre for Genome Research"/>
        </authorList>
    </citation>
    <scope>NUCLEOTIDE SEQUENCE</scope>
</reference>
<keyword evidence="2" id="KW-0677">Repeat</keyword>
<dbReference type="OrthoDB" id="338622at2759"/>
<dbReference type="SMART" id="SM00320">
    <property type="entry name" value="WD40"/>
    <property type="match status" value="4"/>
</dbReference>
<keyword evidence="1 3" id="KW-0853">WD repeat</keyword>
<dbReference type="AlphaFoldDB" id="Q4T9S2"/>
<evidence type="ECO:0000256" key="4">
    <source>
        <dbReference type="SAM" id="MobiDB-lite"/>
    </source>
</evidence>